<organism evidence="1 2">
    <name type="scientific">Clunio marinus</name>
    <dbReference type="NCBI Taxonomy" id="568069"/>
    <lineage>
        <taxon>Eukaryota</taxon>
        <taxon>Metazoa</taxon>
        <taxon>Ecdysozoa</taxon>
        <taxon>Arthropoda</taxon>
        <taxon>Hexapoda</taxon>
        <taxon>Insecta</taxon>
        <taxon>Pterygota</taxon>
        <taxon>Neoptera</taxon>
        <taxon>Endopterygota</taxon>
        <taxon>Diptera</taxon>
        <taxon>Nematocera</taxon>
        <taxon>Chironomoidea</taxon>
        <taxon>Chironomidae</taxon>
        <taxon>Clunio</taxon>
    </lineage>
</organism>
<keyword evidence="2" id="KW-1185">Reference proteome</keyword>
<evidence type="ECO:0000313" key="2">
    <source>
        <dbReference type="Proteomes" id="UP000183832"/>
    </source>
</evidence>
<name>A0A1J1HZG1_9DIPT</name>
<reference evidence="1 2" key="1">
    <citation type="submission" date="2015-04" db="EMBL/GenBank/DDBJ databases">
        <authorList>
            <person name="Syromyatnikov M.Y."/>
            <person name="Popov V.N."/>
        </authorList>
    </citation>
    <scope>NUCLEOTIDE SEQUENCE [LARGE SCALE GENOMIC DNA]</scope>
</reference>
<proteinExistence type="predicted"/>
<dbReference type="Proteomes" id="UP000183832">
    <property type="component" value="Unassembled WGS sequence"/>
</dbReference>
<evidence type="ECO:0000313" key="1">
    <source>
        <dbReference type="EMBL" id="CRK91521.1"/>
    </source>
</evidence>
<accession>A0A1J1HZG1</accession>
<dbReference type="AlphaFoldDB" id="A0A1J1HZG1"/>
<protein>
    <submittedName>
        <fullName evidence="1">CLUMA_CG005182, isoform A</fullName>
    </submittedName>
</protein>
<gene>
    <name evidence="1" type="ORF">CLUMA_CG005182</name>
</gene>
<dbReference type="EMBL" id="CVRI01000021">
    <property type="protein sequence ID" value="CRK91521.1"/>
    <property type="molecule type" value="Genomic_DNA"/>
</dbReference>
<sequence>MYKDIPKLIKLLHSYISSSCICKTFKRKNSKIASSKLKAVLSYPVFNPGFCLLFAIERHQSINDKYLKENEDDDDI</sequence>